<organism evidence="1 2">
    <name type="scientific">Colletotrichum truncatum</name>
    <name type="common">Anthracnose fungus</name>
    <name type="synonym">Colletotrichum capsici</name>
    <dbReference type="NCBI Taxonomy" id="5467"/>
    <lineage>
        <taxon>Eukaryota</taxon>
        <taxon>Fungi</taxon>
        <taxon>Dikarya</taxon>
        <taxon>Ascomycota</taxon>
        <taxon>Pezizomycotina</taxon>
        <taxon>Sordariomycetes</taxon>
        <taxon>Hypocreomycetidae</taxon>
        <taxon>Glomerellales</taxon>
        <taxon>Glomerellaceae</taxon>
        <taxon>Colletotrichum</taxon>
        <taxon>Colletotrichum truncatum species complex</taxon>
    </lineage>
</organism>
<sequence length="470" mass="52268">MEEKHDSGTDGVAPPGHPDRHTPLDSHHDDSLRDPAMLGRHSLQINHGRPPAASAPHVTGGGTTLSGTNSGSDTSKPDVVLDEKKSYSLPDNLNETNTRTKPPHHEPHAPTTAHRKTRQSHDFDRRYDGPFARPSLTMARPSQSSARSPRPSGVYHPGGLPDTSAIPESEPSGPVFQPTPPPLNYTLRTRKLAIFLFWFLILFDSIVMPIALYFGLWYGVGPGTNTPTEKKQKLTPNAVFSIVTAAVGGASIVEYFLRFWRLWRKGSTCRVIGAHRWYLDWFHWNFSFAWIIIMIELIVGTVPEHPPIRLLSMPVTTMLFVFGTELLAVDILRAFHVPAPCRISSIPKGAQLRPGIYSLIEDICAVDGSGGTEFRVALDRRYEASHTFRAMLRRLGIFWAVGAEACAVLCTALIFTMSGDVAYTLGWSLPFVWAGFWTLATFWYVHWQLKKEAKDWAEEVARKAPAESVA</sequence>
<keyword evidence="2" id="KW-1185">Reference proteome</keyword>
<evidence type="ECO:0000313" key="2">
    <source>
        <dbReference type="Proteomes" id="UP000805649"/>
    </source>
</evidence>
<dbReference type="Proteomes" id="UP000805649">
    <property type="component" value="Unassembled WGS sequence"/>
</dbReference>
<protein>
    <submittedName>
        <fullName evidence="1">Uncharacterized protein</fullName>
    </submittedName>
</protein>
<dbReference type="EMBL" id="VUJX02000003">
    <property type="protein sequence ID" value="KAL0938355.1"/>
    <property type="molecule type" value="Genomic_DNA"/>
</dbReference>
<comment type="caution">
    <text evidence="1">The sequence shown here is derived from an EMBL/GenBank/DDBJ whole genome shotgun (WGS) entry which is preliminary data.</text>
</comment>
<evidence type="ECO:0000313" key="1">
    <source>
        <dbReference type="EMBL" id="KAL0938355.1"/>
    </source>
</evidence>
<reference evidence="1 2" key="1">
    <citation type="journal article" date="2020" name="Phytopathology">
        <title>Genome Sequence Resources of Colletotrichum truncatum, C. plurivorum, C. musicola, and C. sojae: Four Species Pathogenic to Soybean (Glycine max).</title>
        <authorList>
            <person name="Rogerio F."/>
            <person name="Boufleur T.R."/>
            <person name="Ciampi-Guillardi M."/>
            <person name="Sukno S.A."/>
            <person name="Thon M.R."/>
            <person name="Massola Junior N.S."/>
            <person name="Baroncelli R."/>
        </authorList>
    </citation>
    <scope>NUCLEOTIDE SEQUENCE [LARGE SCALE GENOMIC DNA]</scope>
    <source>
        <strain evidence="1 2">CMES1059</strain>
    </source>
</reference>
<name>A0ACC3Z306_COLTU</name>
<proteinExistence type="predicted"/>
<gene>
    <name evidence="1" type="ORF">CTRU02_204964</name>
</gene>
<accession>A0ACC3Z306</accession>